<feature type="transmembrane region" description="Helical" evidence="1">
    <location>
        <begin position="116"/>
        <end position="136"/>
    </location>
</feature>
<dbReference type="AlphaFoldDB" id="A0A3E1NER8"/>
<reference evidence="2 3" key="1">
    <citation type="submission" date="2018-08" db="EMBL/GenBank/DDBJ databases">
        <title>Chitinophagaceae sp. K23C18032701, a novel bacterium isolated from forest soil.</title>
        <authorList>
            <person name="Wang C."/>
        </authorList>
    </citation>
    <scope>NUCLEOTIDE SEQUENCE [LARGE SCALE GENOMIC DNA]</scope>
    <source>
        <strain evidence="2 3">K23C18032701</strain>
    </source>
</reference>
<keyword evidence="3" id="KW-1185">Reference proteome</keyword>
<gene>
    <name evidence="2" type="ORF">DXN05_20510</name>
</gene>
<protein>
    <submittedName>
        <fullName evidence="2">Uncharacterized protein</fullName>
    </submittedName>
</protein>
<feature type="transmembrane region" description="Helical" evidence="1">
    <location>
        <begin position="77"/>
        <end position="96"/>
    </location>
</feature>
<feature type="transmembrane region" description="Helical" evidence="1">
    <location>
        <begin position="47"/>
        <end position="71"/>
    </location>
</feature>
<dbReference type="RefSeq" id="WP_116849166.1">
    <property type="nucleotide sequence ID" value="NZ_QTJU01000010.1"/>
</dbReference>
<feature type="transmembrane region" description="Helical" evidence="1">
    <location>
        <begin position="14"/>
        <end position="35"/>
    </location>
</feature>
<organism evidence="2 3">
    <name type="scientific">Deminuibacter soli</name>
    <dbReference type="NCBI Taxonomy" id="2291815"/>
    <lineage>
        <taxon>Bacteria</taxon>
        <taxon>Pseudomonadati</taxon>
        <taxon>Bacteroidota</taxon>
        <taxon>Chitinophagia</taxon>
        <taxon>Chitinophagales</taxon>
        <taxon>Chitinophagaceae</taxon>
        <taxon>Deminuibacter</taxon>
    </lineage>
</organism>
<name>A0A3E1NER8_9BACT</name>
<keyword evidence="1" id="KW-0812">Transmembrane</keyword>
<keyword evidence="1" id="KW-0472">Membrane</keyword>
<sequence length="146" mass="16239">MHIYEYQQTRFSKAVLTGLFCGIAATLTCLLYGFIYRFNTGFTLSAIINVPSIIIGCHILLVIAGLVYYALQQALGRAGNAVYMLLFAALTLFCIWQSTGVVRSPIHELTIEFRQLLIGMIIIIGSSASFLMPYLFGNKAFERNVL</sequence>
<dbReference type="Proteomes" id="UP000261284">
    <property type="component" value="Unassembled WGS sequence"/>
</dbReference>
<keyword evidence="1" id="KW-1133">Transmembrane helix</keyword>
<comment type="caution">
    <text evidence="2">The sequence shown here is derived from an EMBL/GenBank/DDBJ whole genome shotgun (WGS) entry which is preliminary data.</text>
</comment>
<proteinExistence type="predicted"/>
<accession>A0A3E1NER8</accession>
<evidence type="ECO:0000313" key="2">
    <source>
        <dbReference type="EMBL" id="RFM26294.1"/>
    </source>
</evidence>
<dbReference type="OrthoDB" id="665804at2"/>
<evidence type="ECO:0000313" key="3">
    <source>
        <dbReference type="Proteomes" id="UP000261284"/>
    </source>
</evidence>
<evidence type="ECO:0000256" key="1">
    <source>
        <dbReference type="SAM" id="Phobius"/>
    </source>
</evidence>
<dbReference type="EMBL" id="QTJU01000010">
    <property type="protein sequence ID" value="RFM26294.1"/>
    <property type="molecule type" value="Genomic_DNA"/>
</dbReference>